<evidence type="ECO:0000256" key="6">
    <source>
        <dbReference type="ARBA" id="ARBA00023211"/>
    </source>
</evidence>
<evidence type="ECO:0000259" key="11">
    <source>
        <dbReference type="Pfam" id="PF08436"/>
    </source>
</evidence>
<keyword evidence="13" id="KW-0413">Isomerase</keyword>
<comment type="similarity">
    <text evidence="2 9">Belongs to the DXR family.</text>
</comment>
<dbReference type="GO" id="GO:0016853">
    <property type="term" value="F:isomerase activity"/>
    <property type="evidence" value="ECO:0007669"/>
    <property type="project" value="UniProtKB-KW"/>
</dbReference>
<feature type="binding site" evidence="9">
    <location>
        <position position="166"/>
    </location>
    <ligand>
        <name>Mn(2+)</name>
        <dbReference type="ChEBI" id="CHEBI:29035"/>
    </ligand>
</feature>
<keyword evidence="6 9" id="KW-0464">Manganese</keyword>
<evidence type="ECO:0000256" key="9">
    <source>
        <dbReference type="HAMAP-Rule" id="MF_00183"/>
    </source>
</evidence>
<dbReference type="GO" id="GO:0030604">
    <property type="term" value="F:1-deoxy-D-xylulose-5-phosphate reductoisomerase activity"/>
    <property type="evidence" value="ECO:0007669"/>
    <property type="project" value="UniProtKB-UniRule"/>
</dbReference>
<feature type="domain" description="1-deoxy-D-xylulose 5-phosphate reductoisomerase N-terminal" evidence="10">
    <location>
        <begin position="21"/>
        <end position="148"/>
    </location>
</feature>
<dbReference type="Pfam" id="PF08436">
    <property type="entry name" value="DXP_redisom_C"/>
    <property type="match status" value="1"/>
</dbReference>
<dbReference type="Pfam" id="PF13288">
    <property type="entry name" value="DXPR_C"/>
    <property type="match status" value="1"/>
</dbReference>
<comment type="cofactor">
    <cofactor evidence="9">
        <name>Mg(2+)</name>
        <dbReference type="ChEBI" id="CHEBI:18420"/>
    </cofactor>
    <cofactor evidence="9">
        <name>Mn(2+)</name>
        <dbReference type="ChEBI" id="CHEBI:29035"/>
    </cofactor>
</comment>
<protein>
    <recommendedName>
        <fullName evidence="9">1-deoxy-D-xylulose 5-phosphate reductoisomerase</fullName>
        <shortName evidence="9">DXP reductoisomerase</shortName>
        <ecNumber evidence="9">1.1.1.267</ecNumber>
    </recommendedName>
    <alternativeName>
        <fullName evidence="9">1-deoxyxylulose-5-phosphate reductoisomerase</fullName>
    </alternativeName>
    <alternativeName>
        <fullName evidence="9">2-C-methyl-D-erythritol 4-phosphate synthase</fullName>
    </alternativeName>
</protein>
<dbReference type="HAMAP" id="MF_00183">
    <property type="entry name" value="DXP_reductoisom"/>
    <property type="match status" value="1"/>
</dbReference>
<feature type="binding site" evidence="9">
    <location>
        <position position="29"/>
    </location>
    <ligand>
        <name>NADPH</name>
        <dbReference type="ChEBI" id="CHEBI:57783"/>
    </ligand>
</feature>
<evidence type="ECO:0000256" key="3">
    <source>
        <dbReference type="ARBA" id="ARBA00022723"/>
    </source>
</evidence>
<feature type="binding site" evidence="9">
    <location>
        <position position="28"/>
    </location>
    <ligand>
        <name>NADPH</name>
        <dbReference type="ChEBI" id="CHEBI:57783"/>
    </ligand>
</feature>
<dbReference type="PANTHER" id="PTHR30525">
    <property type="entry name" value="1-DEOXY-D-XYLULOSE 5-PHOSPHATE REDUCTOISOMERASE"/>
    <property type="match status" value="1"/>
</dbReference>
<feature type="binding site" evidence="9">
    <location>
        <position position="167"/>
    </location>
    <ligand>
        <name>1-deoxy-D-xylulose 5-phosphate</name>
        <dbReference type="ChEBI" id="CHEBI:57792"/>
    </ligand>
</feature>
<feature type="binding site" evidence="9">
    <location>
        <position position="30"/>
    </location>
    <ligand>
        <name>NADPH</name>
        <dbReference type="ChEBI" id="CHEBI:57783"/>
    </ligand>
</feature>
<dbReference type="PANTHER" id="PTHR30525:SF0">
    <property type="entry name" value="1-DEOXY-D-XYLULOSE 5-PHOSPHATE REDUCTOISOMERASE, CHLOROPLASTIC"/>
    <property type="match status" value="1"/>
</dbReference>
<dbReference type="GO" id="GO:0030145">
    <property type="term" value="F:manganese ion binding"/>
    <property type="evidence" value="ECO:0007669"/>
    <property type="project" value="TreeGrafter"/>
</dbReference>
<evidence type="ECO:0000256" key="8">
    <source>
        <dbReference type="ARBA" id="ARBA00048543"/>
    </source>
</evidence>
<dbReference type="OrthoDB" id="9806546at2"/>
<dbReference type="InterPro" id="IPR026877">
    <property type="entry name" value="DXPR_C"/>
</dbReference>
<dbReference type="NCBIfam" id="TIGR00243">
    <property type="entry name" value="Dxr"/>
    <property type="match status" value="1"/>
</dbReference>
<feature type="binding site" evidence="9">
    <location>
        <position position="239"/>
    </location>
    <ligand>
        <name>1-deoxy-D-xylulose 5-phosphate</name>
        <dbReference type="ChEBI" id="CHEBI:57792"/>
    </ligand>
</feature>
<dbReference type="SUPFAM" id="SSF69055">
    <property type="entry name" value="1-deoxy-D-xylulose-5-phosphate reductoisomerase, C-terminal domain"/>
    <property type="match status" value="1"/>
</dbReference>
<organism evidence="13 14">
    <name type="scientific">Pseudodesulfovibrio piezophilus (strain DSM 21447 / JCM 15486 / C1TLV30)</name>
    <name type="common">Desulfovibrio piezophilus</name>
    <dbReference type="NCBI Taxonomy" id="1322246"/>
    <lineage>
        <taxon>Bacteria</taxon>
        <taxon>Pseudomonadati</taxon>
        <taxon>Thermodesulfobacteriota</taxon>
        <taxon>Desulfovibrionia</taxon>
        <taxon>Desulfovibrionales</taxon>
        <taxon>Desulfovibrionaceae</taxon>
    </lineage>
</organism>
<dbReference type="EMBL" id="FO203427">
    <property type="protein sequence ID" value="CCH47244.1"/>
    <property type="molecule type" value="Genomic_DNA"/>
</dbReference>
<dbReference type="Gene3D" id="3.40.50.720">
    <property type="entry name" value="NAD(P)-binding Rossmann-like Domain"/>
    <property type="match status" value="1"/>
</dbReference>
<evidence type="ECO:0000259" key="12">
    <source>
        <dbReference type="Pfam" id="PF13288"/>
    </source>
</evidence>
<dbReference type="HOGENOM" id="CLU_035714_4_0_7"/>
<evidence type="ECO:0000313" key="14">
    <source>
        <dbReference type="Proteomes" id="UP000011724"/>
    </source>
</evidence>
<dbReference type="GO" id="GO:0051484">
    <property type="term" value="P:isopentenyl diphosphate biosynthetic process, methylerythritol 4-phosphate pathway involved in terpenoid biosynthetic process"/>
    <property type="evidence" value="ECO:0007669"/>
    <property type="project" value="TreeGrafter"/>
</dbReference>
<sequence>MQTYISPWPLSVPQPDFPRSICILGATGSIGTSALKVIRKHPDLFTVTALAGGANAKRLAQLCVTFRPPHVGVLNEQVRQDFISYLPCGYTPEIHVGPEGYATLAALNSVDLVLSSIVGAAGFIPTLAAAQAGKMIGLANKESLVLGGHVIRKECHASGATIFPVDSEHNALFQGLVGHQSSQDENTDLKRLILTASGGPFRGRNKNFLQTVTRDQALAHPNWDMGAKISIDSATLMNKGLEVIEACHLYGVPVEKIDVVVHAQSIIHSLVEYMDGSQLAHLGNPDMQIPIAHCLCFPRRVEVDVPQLNLAQVGTLTFEDPDEEAFPCLRLAREAFAAGQSHPIVLNAVNEVAVAAFLNEKIHFLDIPQMIEQALTSHQAVKVDTPSAILELDRITREEAESSL</sequence>
<feature type="binding site" evidence="9">
    <location>
        <position position="55"/>
    </location>
    <ligand>
        <name>NADPH</name>
        <dbReference type="ChEBI" id="CHEBI:57783"/>
    </ligand>
</feature>
<feature type="binding site" evidence="9">
    <location>
        <position position="233"/>
    </location>
    <ligand>
        <name>1-deoxy-D-xylulose 5-phosphate</name>
        <dbReference type="ChEBI" id="CHEBI:57792"/>
    </ligand>
</feature>
<evidence type="ECO:0000256" key="7">
    <source>
        <dbReference type="ARBA" id="ARBA00023229"/>
    </source>
</evidence>
<feature type="binding site" evidence="9">
    <location>
        <position position="168"/>
    </location>
    <ligand>
        <name>1-deoxy-D-xylulose 5-phosphate</name>
        <dbReference type="ChEBI" id="CHEBI:57792"/>
    </ligand>
</feature>
<comment type="function">
    <text evidence="9">Catalyzes the NADPH-dependent rearrangement and reduction of 1-deoxy-D-xylulose-5-phosphate (DXP) to 2-C-methyl-D-erythritol 4-phosphate (MEP).</text>
</comment>
<dbReference type="FunFam" id="3.40.50.720:FF:000045">
    <property type="entry name" value="1-deoxy-D-xylulose 5-phosphate reductoisomerase"/>
    <property type="match status" value="1"/>
</dbReference>
<dbReference type="InterPro" id="IPR013644">
    <property type="entry name" value="DXP_reductoisomerase_C"/>
</dbReference>
<feature type="binding site" evidence="9">
    <location>
        <position position="242"/>
    </location>
    <ligand>
        <name>Mn(2+)</name>
        <dbReference type="ChEBI" id="CHEBI:29035"/>
    </ligand>
</feature>
<feature type="binding site" evidence="9">
    <location>
        <position position="197"/>
    </location>
    <ligand>
        <name>1-deoxy-D-xylulose 5-phosphate</name>
        <dbReference type="ChEBI" id="CHEBI:57792"/>
    </ligand>
</feature>
<dbReference type="eggNOG" id="COG0743">
    <property type="taxonomic scope" value="Bacteria"/>
</dbReference>
<feature type="binding site" evidence="9">
    <location>
        <position position="141"/>
    </location>
    <ligand>
        <name>1-deoxy-D-xylulose 5-phosphate</name>
        <dbReference type="ChEBI" id="CHEBI:57792"/>
    </ligand>
</feature>
<dbReference type="Pfam" id="PF02670">
    <property type="entry name" value="DXP_reductoisom"/>
    <property type="match status" value="1"/>
</dbReference>
<dbReference type="GO" id="GO:0070402">
    <property type="term" value="F:NADPH binding"/>
    <property type="evidence" value="ECO:0007669"/>
    <property type="project" value="InterPro"/>
</dbReference>
<dbReference type="PIRSF" id="PIRSF006205">
    <property type="entry name" value="Dxp_reductismrs"/>
    <property type="match status" value="1"/>
</dbReference>
<feature type="binding site" evidence="9">
    <location>
        <position position="53"/>
    </location>
    <ligand>
        <name>NADPH</name>
        <dbReference type="ChEBI" id="CHEBI:57783"/>
    </ligand>
</feature>
<comment type="catalytic activity">
    <reaction evidence="8">
        <text>2-C-methyl-D-erythritol 4-phosphate + NADP(+) = 1-deoxy-D-xylulose 5-phosphate + NADPH + H(+)</text>
        <dbReference type="Rhea" id="RHEA:13717"/>
        <dbReference type="ChEBI" id="CHEBI:15378"/>
        <dbReference type="ChEBI" id="CHEBI:57783"/>
        <dbReference type="ChEBI" id="CHEBI:57792"/>
        <dbReference type="ChEBI" id="CHEBI:58262"/>
        <dbReference type="ChEBI" id="CHEBI:58349"/>
        <dbReference type="EC" id="1.1.1.267"/>
    </reaction>
    <physiologicalReaction direction="right-to-left" evidence="8">
        <dbReference type="Rhea" id="RHEA:13719"/>
    </physiologicalReaction>
</comment>
<dbReference type="KEGG" id="dpi:BN4_10004"/>
<dbReference type="PATRIC" id="fig|879567.3.peg.5"/>
<keyword evidence="9" id="KW-0460">Magnesium</keyword>
<name>M1WMW7_PSEP2</name>
<dbReference type="UniPathway" id="UPA00056">
    <property type="reaction ID" value="UER00092"/>
</dbReference>
<evidence type="ECO:0000313" key="13">
    <source>
        <dbReference type="EMBL" id="CCH47244.1"/>
    </source>
</evidence>
<dbReference type="BioCyc" id="DPIE1322246:BN4_RS00070-MONOMER"/>
<dbReference type="InterPro" id="IPR003821">
    <property type="entry name" value="DXP_reductoisomerase"/>
</dbReference>
<dbReference type="Gene3D" id="1.10.1740.10">
    <property type="match status" value="1"/>
</dbReference>
<reference evidence="14" key="2">
    <citation type="journal article" date="2013" name="Stand. Genomic Sci.">
        <title>Complete genome sequence of Desulfocapsa sulfexigens, a marine deltaproteobacterium specialized in disproportionating inorganic sulfur compounds.</title>
        <authorList>
            <person name="Finster K.W."/>
            <person name="Kjeldsen K.U."/>
            <person name="Kube M."/>
            <person name="Reinhardt R."/>
            <person name="Mussmann M."/>
            <person name="Amann R."/>
            <person name="Schreiber L."/>
        </authorList>
    </citation>
    <scope>NUCLEOTIDE SEQUENCE [LARGE SCALE GENOMIC DNA]</scope>
    <source>
        <strain evidence="14">DSM 10523 / SB164P1</strain>
    </source>
</reference>
<comment type="pathway">
    <text evidence="1 9">Isoprenoid biosynthesis; isopentenyl diphosphate biosynthesis via DXP pathway; isopentenyl diphosphate from 1-deoxy-D-xylulose 5-phosphate: step 1/6.</text>
</comment>
<dbReference type="SUPFAM" id="SSF51735">
    <property type="entry name" value="NAD(P)-binding Rossmann-fold domains"/>
    <property type="match status" value="1"/>
</dbReference>
<comment type="caution">
    <text evidence="9">Lacks conserved residue(s) required for the propagation of feature annotation.</text>
</comment>
<keyword evidence="7 9" id="KW-0414">Isoprene biosynthesis</keyword>
<keyword evidence="3 9" id="KW-0479">Metal-binding</keyword>
<feature type="binding site" evidence="9">
    <location>
        <position position="220"/>
    </location>
    <ligand>
        <name>1-deoxy-D-xylulose 5-phosphate</name>
        <dbReference type="ChEBI" id="CHEBI:57792"/>
    </ligand>
</feature>
<feature type="binding site" evidence="9">
    <location>
        <position position="238"/>
    </location>
    <ligand>
        <name>1-deoxy-D-xylulose 5-phosphate</name>
        <dbReference type="ChEBI" id="CHEBI:57792"/>
    </ligand>
</feature>
<keyword evidence="14" id="KW-1185">Reference proteome</keyword>
<dbReference type="InterPro" id="IPR036169">
    <property type="entry name" value="DXPR_C_sf"/>
</dbReference>
<feature type="binding site" evidence="9">
    <location>
        <position position="27"/>
    </location>
    <ligand>
        <name>NADPH</name>
        <dbReference type="ChEBI" id="CHEBI:57783"/>
    </ligand>
</feature>
<feature type="binding site" evidence="9">
    <location>
        <position position="168"/>
    </location>
    <ligand>
        <name>Mn(2+)</name>
        <dbReference type="ChEBI" id="CHEBI:29035"/>
    </ligand>
</feature>
<dbReference type="SUPFAM" id="SSF55347">
    <property type="entry name" value="Glyceraldehyde-3-phosphate dehydrogenase-like, C-terminal domain"/>
    <property type="match status" value="1"/>
</dbReference>
<feature type="binding site" evidence="9">
    <location>
        <position position="226"/>
    </location>
    <ligand>
        <name>NADPH</name>
        <dbReference type="ChEBI" id="CHEBI:57783"/>
    </ligand>
</feature>
<dbReference type="Proteomes" id="UP000011724">
    <property type="component" value="Chromosome"/>
</dbReference>
<feature type="domain" description="1-deoxy-D-xylulose 5-phosphate reductoisomerase C-terminal" evidence="11">
    <location>
        <begin position="162"/>
        <end position="250"/>
    </location>
</feature>
<evidence type="ECO:0000259" key="10">
    <source>
        <dbReference type="Pfam" id="PF02670"/>
    </source>
</evidence>
<evidence type="ECO:0000256" key="4">
    <source>
        <dbReference type="ARBA" id="ARBA00022857"/>
    </source>
</evidence>
<keyword evidence="4 9" id="KW-0521">NADP</keyword>
<feature type="binding site" evidence="9">
    <location>
        <position position="142"/>
    </location>
    <ligand>
        <name>NADPH</name>
        <dbReference type="ChEBI" id="CHEBI:57783"/>
    </ligand>
</feature>
<dbReference type="RefSeq" id="WP_015413299.1">
    <property type="nucleotide sequence ID" value="NC_020409.1"/>
</dbReference>
<proteinExistence type="inferred from homology"/>
<feature type="binding site" evidence="9">
    <location>
        <position position="140"/>
    </location>
    <ligand>
        <name>NADPH</name>
        <dbReference type="ChEBI" id="CHEBI:57783"/>
    </ligand>
</feature>
<accession>M1WMW7</accession>
<evidence type="ECO:0000256" key="1">
    <source>
        <dbReference type="ARBA" id="ARBA00005094"/>
    </source>
</evidence>
<feature type="domain" description="DXP reductoisomerase C-terminal" evidence="12">
    <location>
        <begin position="282"/>
        <end position="398"/>
    </location>
</feature>
<dbReference type="InterPro" id="IPR013512">
    <property type="entry name" value="DXP_reductoisomerase_N"/>
</dbReference>
<gene>
    <name evidence="9 13" type="primary">dxr</name>
    <name evidence="13" type="ordered locus">BN4_10004</name>
</gene>
<dbReference type="STRING" id="1322246.BN4_10004"/>
<evidence type="ECO:0000256" key="5">
    <source>
        <dbReference type="ARBA" id="ARBA00023002"/>
    </source>
</evidence>
<dbReference type="InterPro" id="IPR036291">
    <property type="entry name" value="NAD(P)-bd_dom_sf"/>
</dbReference>
<dbReference type="AlphaFoldDB" id="M1WMW7"/>
<evidence type="ECO:0000256" key="2">
    <source>
        <dbReference type="ARBA" id="ARBA00006825"/>
    </source>
</evidence>
<keyword evidence="5 9" id="KW-0560">Oxidoreductase</keyword>
<reference evidence="13 14" key="1">
    <citation type="journal article" date="2013" name="PLoS ONE">
        <title>The first genomic and proteomic characterization of a deep-sea sulfate reducer: insights into the piezophilic lifestyle of Desulfovibrio piezophilus.</title>
        <authorList>
            <person name="Pradel N."/>
            <person name="Ji B."/>
            <person name="Gimenez G."/>
            <person name="Talla E."/>
            <person name="Lenoble P."/>
            <person name="Garel M."/>
            <person name="Tamburini C."/>
            <person name="Fourquet P."/>
            <person name="Lebrun R."/>
            <person name="Bertin P."/>
            <person name="Denis Y."/>
            <person name="Pophillat M."/>
            <person name="Barbe V."/>
            <person name="Ollivier B."/>
            <person name="Dolla A."/>
        </authorList>
    </citation>
    <scope>NUCLEOTIDE SEQUENCE [LARGE SCALE GENOMIC DNA]</scope>
    <source>
        <strain evidence="14">DSM 10523 / SB164P1</strain>
    </source>
</reference>
<feature type="binding site" evidence="9">
    <location>
        <position position="242"/>
    </location>
    <ligand>
        <name>1-deoxy-D-xylulose 5-phosphate</name>
        <dbReference type="ChEBI" id="CHEBI:57792"/>
    </ligand>
</feature>
<dbReference type="EC" id="1.1.1.267" evidence="9"/>